<evidence type="ECO:0000313" key="1">
    <source>
        <dbReference type="EMBL" id="MEK8179816.1"/>
    </source>
</evidence>
<protein>
    <recommendedName>
        <fullName evidence="3">Transposase</fullName>
    </recommendedName>
</protein>
<gene>
    <name evidence="1" type="ORF">WMW71_05640</name>
</gene>
<evidence type="ECO:0008006" key="3">
    <source>
        <dbReference type="Google" id="ProtNLM"/>
    </source>
</evidence>
<dbReference type="EMBL" id="JBBPCB010000003">
    <property type="protein sequence ID" value="MEK8179816.1"/>
    <property type="molecule type" value="Genomic_DNA"/>
</dbReference>
<proteinExistence type="predicted"/>
<dbReference type="Proteomes" id="UP001491349">
    <property type="component" value="Unassembled WGS sequence"/>
</dbReference>
<name>A0ABU9DZJ0_9FLAO</name>
<sequence length="47" mass="5438">MAKLYSKRKLAPKKMLPKKETIRLILQYSCALNIIKVGNMNFENIAN</sequence>
<dbReference type="RefSeq" id="WP_187660297.1">
    <property type="nucleotide sequence ID" value="NZ_JACTAB010000004.1"/>
</dbReference>
<organism evidence="1 2">
    <name type="scientific">Flavobacterium buctense</name>
    <dbReference type="NCBI Taxonomy" id="1648146"/>
    <lineage>
        <taxon>Bacteria</taxon>
        <taxon>Pseudomonadati</taxon>
        <taxon>Bacteroidota</taxon>
        <taxon>Flavobacteriia</taxon>
        <taxon>Flavobacteriales</taxon>
        <taxon>Flavobacteriaceae</taxon>
        <taxon>Flavobacterium</taxon>
    </lineage>
</organism>
<keyword evidence="2" id="KW-1185">Reference proteome</keyword>
<evidence type="ECO:0000313" key="2">
    <source>
        <dbReference type="Proteomes" id="UP001491349"/>
    </source>
</evidence>
<comment type="caution">
    <text evidence="1">The sequence shown here is derived from an EMBL/GenBank/DDBJ whole genome shotgun (WGS) entry which is preliminary data.</text>
</comment>
<reference evidence="1 2" key="1">
    <citation type="submission" date="2024-04" db="EMBL/GenBank/DDBJ databases">
        <title>draft genome sequnece of Flavobacterium buctense JCM 30750.</title>
        <authorList>
            <person name="Kim D.-U."/>
        </authorList>
    </citation>
    <scope>NUCLEOTIDE SEQUENCE [LARGE SCALE GENOMIC DNA]</scope>
    <source>
        <strain evidence="1 2">JCM 30750</strain>
    </source>
</reference>
<accession>A0ABU9DZJ0</accession>